<feature type="signal peptide" evidence="1">
    <location>
        <begin position="1"/>
        <end position="18"/>
    </location>
</feature>
<feature type="domain" description="SGNH hydrolase-type esterase" evidence="2">
    <location>
        <begin position="58"/>
        <end position="207"/>
    </location>
</feature>
<dbReference type="RefSeq" id="WP_187967350.1">
    <property type="nucleotide sequence ID" value="NZ_JACVDC010000097.1"/>
</dbReference>
<comment type="caution">
    <text evidence="3">The sequence shown here is derived from an EMBL/GenBank/DDBJ whole genome shotgun (WGS) entry which is preliminary data.</text>
</comment>
<dbReference type="SUPFAM" id="SSF52266">
    <property type="entry name" value="SGNH hydrolase"/>
    <property type="match status" value="1"/>
</dbReference>
<dbReference type="InterPro" id="IPR013830">
    <property type="entry name" value="SGNH_hydro"/>
</dbReference>
<sequence>MKYLLLILLISIPSGTYAQRPDNPLVFQKQINRFKQQDARSMPDPGVIVFTGSSSVGGWKQLDSCFPDHRVINRGFGGSRLFDALYYFDDIIAKYKPDQVVLYSGENDIASGKSPGKVKRLFKKFHRRFKKELPGARLIFVSIKPSITRWRKYPDMAEANRRIERFIRRKQNVAYVDVATHMLNERGKPLPYIFKKDKLHMNPRGYTIWQEQIGPLLVTNKESTP</sequence>
<name>A0A926JV97_9FLAO</name>
<keyword evidence="1" id="KW-0732">Signal</keyword>
<evidence type="ECO:0000259" key="2">
    <source>
        <dbReference type="Pfam" id="PF13472"/>
    </source>
</evidence>
<feature type="chain" id="PRO_5036782496" description="SGNH hydrolase-type esterase domain-containing protein" evidence="1">
    <location>
        <begin position="19"/>
        <end position="225"/>
    </location>
</feature>
<evidence type="ECO:0000256" key="1">
    <source>
        <dbReference type="SAM" id="SignalP"/>
    </source>
</evidence>
<dbReference type="Proteomes" id="UP000653730">
    <property type="component" value="Unassembled WGS sequence"/>
</dbReference>
<dbReference type="GO" id="GO:0004622">
    <property type="term" value="F:phosphatidylcholine lysophospholipase activity"/>
    <property type="evidence" value="ECO:0007669"/>
    <property type="project" value="TreeGrafter"/>
</dbReference>
<dbReference type="Pfam" id="PF13472">
    <property type="entry name" value="Lipase_GDSL_2"/>
    <property type="match status" value="1"/>
</dbReference>
<dbReference type="AlphaFoldDB" id="A0A926JV97"/>
<accession>A0A926JV97</accession>
<protein>
    <recommendedName>
        <fullName evidence="2">SGNH hydrolase-type esterase domain-containing protein</fullName>
    </recommendedName>
</protein>
<proteinExistence type="predicted"/>
<keyword evidence="4" id="KW-1185">Reference proteome</keyword>
<evidence type="ECO:0000313" key="4">
    <source>
        <dbReference type="Proteomes" id="UP000653730"/>
    </source>
</evidence>
<dbReference type="PANTHER" id="PTHR30383:SF5">
    <property type="entry name" value="SGNH HYDROLASE-TYPE ESTERASE DOMAIN-CONTAINING PROTEIN"/>
    <property type="match status" value="1"/>
</dbReference>
<reference evidence="3 4" key="1">
    <citation type="submission" date="2020-09" db="EMBL/GenBank/DDBJ databases">
        <title>Sinomicrobium weinanense sp. nov., a halophilic bacteria isolated from saline-alkali soil.</title>
        <authorList>
            <person name="Wu P."/>
            <person name="Ren H."/>
            <person name="Mei Y."/>
            <person name="Liang Y."/>
            <person name="Chen Z."/>
        </authorList>
    </citation>
    <scope>NUCLEOTIDE SEQUENCE [LARGE SCALE GENOMIC DNA]</scope>
    <source>
        <strain evidence="3 4">FJxs</strain>
    </source>
</reference>
<dbReference type="InterPro" id="IPR051532">
    <property type="entry name" value="Ester_Hydrolysis_Enzymes"/>
</dbReference>
<dbReference type="EMBL" id="JACVDC010000097">
    <property type="protein sequence ID" value="MBC9798225.1"/>
    <property type="molecule type" value="Genomic_DNA"/>
</dbReference>
<dbReference type="Gene3D" id="3.40.50.1110">
    <property type="entry name" value="SGNH hydrolase"/>
    <property type="match status" value="1"/>
</dbReference>
<evidence type="ECO:0000313" key="3">
    <source>
        <dbReference type="EMBL" id="MBC9798225.1"/>
    </source>
</evidence>
<gene>
    <name evidence="3" type="ORF">IBL28_19815</name>
</gene>
<dbReference type="PANTHER" id="PTHR30383">
    <property type="entry name" value="THIOESTERASE 1/PROTEASE 1/LYSOPHOSPHOLIPASE L1"/>
    <property type="match status" value="1"/>
</dbReference>
<organism evidence="3 4">
    <name type="scientific">Sinomicrobium weinanense</name>
    <dbReference type="NCBI Taxonomy" id="2842200"/>
    <lineage>
        <taxon>Bacteria</taxon>
        <taxon>Pseudomonadati</taxon>
        <taxon>Bacteroidota</taxon>
        <taxon>Flavobacteriia</taxon>
        <taxon>Flavobacteriales</taxon>
        <taxon>Flavobacteriaceae</taxon>
        <taxon>Sinomicrobium</taxon>
    </lineage>
</organism>
<dbReference type="InterPro" id="IPR036514">
    <property type="entry name" value="SGNH_hydro_sf"/>
</dbReference>